<evidence type="ECO:0000256" key="1">
    <source>
        <dbReference type="SAM" id="MobiDB-lite"/>
    </source>
</evidence>
<organism evidence="2 3">
    <name type="scientific">Luteibacter anthropi</name>
    <dbReference type="NCBI Taxonomy" id="564369"/>
    <lineage>
        <taxon>Bacteria</taxon>
        <taxon>Pseudomonadati</taxon>
        <taxon>Pseudomonadota</taxon>
        <taxon>Gammaproteobacteria</taxon>
        <taxon>Lysobacterales</taxon>
        <taxon>Rhodanobacteraceae</taxon>
        <taxon>Luteibacter</taxon>
    </lineage>
</organism>
<keyword evidence="2" id="KW-0489">Methyltransferase</keyword>
<gene>
    <name evidence="2" type="ORF">HBF25_10990</name>
</gene>
<reference evidence="2 3" key="1">
    <citation type="submission" date="2020-03" db="EMBL/GenBank/DDBJ databases">
        <authorList>
            <person name="Lai Q."/>
        </authorList>
    </citation>
    <scope>NUCLEOTIDE SEQUENCE [LARGE SCALE GENOMIC DNA]</scope>
    <source>
        <strain evidence="2 3">CCUG 25036</strain>
    </source>
</reference>
<dbReference type="RefSeq" id="WP_166948321.1">
    <property type="nucleotide sequence ID" value="NZ_JAARLZ010000005.1"/>
</dbReference>
<dbReference type="GO" id="GO:0009007">
    <property type="term" value="F:site-specific DNA-methyltransferase (adenine-specific) activity"/>
    <property type="evidence" value="ECO:0007669"/>
    <property type="project" value="InterPro"/>
</dbReference>
<dbReference type="AlphaFoldDB" id="A0A7X5UAI2"/>
<dbReference type="GO" id="GO:0003677">
    <property type="term" value="F:DNA binding"/>
    <property type="evidence" value="ECO:0007669"/>
    <property type="project" value="InterPro"/>
</dbReference>
<evidence type="ECO:0000313" key="2">
    <source>
        <dbReference type="EMBL" id="NII06913.1"/>
    </source>
</evidence>
<accession>A0A7X5UAI2</accession>
<dbReference type="Pfam" id="PF05869">
    <property type="entry name" value="Dam"/>
    <property type="match status" value="1"/>
</dbReference>
<dbReference type="InterPro" id="IPR008593">
    <property type="entry name" value="Dam_MeTrfase"/>
</dbReference>
<dbReference type="GO" id="GO:0032259">
    <property type="term" value="P:methylation"/>
    <property type="evidence" value="ECO:0007669"/>
    <property type="project" value="UniProtKB-KW"/>
</dbReference>
<feature type="region of interest" description="Disordered" evidence="1">
    <location>
        <begin position="1"/>
        <end position="30"/>
    </location>
</feature>
<dbReference type="Proteomes" id="UP000490980">
    <property type="component" value="Unassembled WGS sequence"/>
</dbReference>
<sequence>MSASNNPRVRHPLATPTSGHRRRASPPARPALVARNSSGFAFDRTVGEETWLTPRWLVDALDLPHNADVDPCAPPVRLWKTARRHFNKAQDGFNRTWRTSDFYWVNPPYGRECAAWMEKLANHGNGLLLIFARTDTVAFHDLVFGHANTSAVFFFKGRLKFANKDGEQVGTAGAPSALIAYGEKAMRILDKAIHSGSLEGHLLVLNR</sequence>
<dbReference type="EMBL" id="JAARLZ010000005">
    <property type="protein sequence ID" value="NII06913.1"/>
    <property type="molecule type" value="Genomic_DNA"/>
</dbReference>
<keyword evidence="3" id="KW-1185">Reference proteome</keyword>
<evidence type="ECO:0000313" key="3">
    <source>
        <dbReference type="Proteomes" id="UP000490980"/>
    </source>
</evidence>
<protein>
    <submittedName>
        <fullName evidence="2">Adenine methyltransferase</fullName>
    </submittedName>
</protein>
<comment type="caution">
    <text evidence="2">The sequence shown here is derived from an EMBL/GenBank/DDBJ whole genome shotgun (WGS) entry which is preliminary data.</text>
</comment>
<name>A0A7X5UAI2_9GAMM</name>
<proteinExistence type="predicted"/>
<dbReference type="GO" id="GO:0009307">
    <property type="term" value="P:DNA restriction-modification system"/>
    <property type="evidence" value="ECO:0007669"/>
    <property type="project" value="InterPro"/>
</dbReference>
<keyword evidence="2" id="KW-0808">Transferase</keyword>